<evidence type="ECO:0000313" key="2">
    <source>
        <dbReference type="EMBL" id="SUZ65478.1"/>
    </source>
</evidence>
<gene>
    <name evidence="2" type="ORF">METZ01_LOCUS18332</name>
</gene>
<dbReference type="InterPro" id="IPR029063">
    <property type="entry name" value="SAM-dependent_MTases_sf"/>
</dbReference>
<evidence type="ECO:0000259" key="1">
    <source>
        <dbReference type="Pfam" id="PF13649"/>
    </source>
</evidence>
<reference evidence="2" key="1">
    <citation type="submission" date="2018-05" db="EMBL/GenBank/DDBJ databases">
        <authorList>
            <person name="Lanie J.A."/>
            <person name="Ng W.-L."/>
            <person name="Kazmierczak K.M."/>
            <person name="Andrzejewski T.M."/>
            <person name="Davidsen T.M."/>
            <person name="Wayne K.J."/>
            <person name="Tettelin H."/>
            <person name="Glass J.I."/>
            <person name="Rusch D."/>
            <person name="Podicherti R."/>
            <person name="Tsui H.-C.T."/>
            <person name="Winkler M.E."/>
        </authorList>
    </citation>
    <scope>NUCLEOTIDE SEQUENCE</scope>
</reference>
<organism evidence="2">
    <name type="scientific">marine metagenome</name>
    <dbReference type="NCBI Taxonomy" id="408172"/>
    <lineage>
        <taxon>unclassified sequences</taxon>
        <taxon>metagenomes</taxon>
        <taxon>ecological metagenomes</taxon>
    </lineage>
</organism>
<dbReference type="AlphaFoldDB" id="A0A381PGJ1"/>
<dbReference type="Gene3D" id="3.40.50.150">
    <property type="entry name" value="Vaccinia Virus protein VP39"/>
    <property type="match status" value="1"/>
</dbReference>
<name>A0A381PGJ1_9ZZZZ</name>
<protein>
    <recommendedName>
        <fullName evidence="1">Methyltransferase domain-containing protein</fullName>
    </recommendedName>
</protein>
<proteinExistence type="predicted"/>
<dbReference type="SUPFAM" id="SSF53335">
    <property type="entry name" value="S-adenosyl-L-methionine-dependent methyltransferases"/>
    <property type="match status" value="1"/>
</dbReference>
<dbReference type="InterPro" id="IPR041698">
    <property type="entry name" value="Methyltransf_25"/>
</dbReference>
<sequence>MPLSNASASRLLVENMSLLKNLSFDKGVLDLACGSGRNGLLLARDNIHVTFADCDREKLGLLAGELRDQGLEGVCWQIDLETTSSDPLSHKWFDLVLVFNYLHRPLMASIREVVRPGGLIVYETFTVHQPQFGKPTNPDYLLRPGELLESFGEWEVEHYFEGEKQSGSKKNRCAKASLIARKPKQALR</sequence>
<dbReference type="EMBL" id="UINC01000961">
    <property type="protein sequence ID" value="SUZ65478.1"/>
    <property type="molecule type" value="Genomic_DNA"/>
</dbReference>
<dbReference type="CDD" id="cd02440">
    <property type="entry name" value="AdoMet_MTases"/>
    <property type="match status" value="1"/>
</dbReference>
<accession>A0A381PGJ1</accession>
<dbReference type="Pfam" id="PF13649">
    <property type="entry name" value="Methyltransf_25"/>
    <property type="match status" value="1"/>
</dbReference>
<feature type="domain" description="Methyltransferase" evidence="1">
    <location>
        <begin position="28"/>
        <end position="118"/>
    </location>
</feature>